<name>A0A1I8BVI2_MELHA</name>
<evidence type="ECO:0000313" key="1">
    <source>
        <dbReference type="Proteomes" id="UP000095281"/>
    </source>
</evidence>
<dbReference type="AlphaFoldDB" id="A0A1I8BVI2"/>
<evidence type="ECO:0000313" key="2">
    <source>
        <dbReference type="WBParaSite" id="MhA1_Contig659.frz3.gene15"/>
    </source>
</evidence>
<dbReference type="WBParaSite" id="MhA1_Contig659.frz3.gene15">
    <property type="protein sequence ID" value="MhA1_Contig659.frz3.gene15"/>
    <property type="gene ID" value="MhA1_Contig659.frz3.gene15"/>
</dbReference>
<dbReference type="Proteomes" id="UP000095281">
    <property type="component" value="Unplaced"/>
</dbReference>
<reference evidence="2" key="1">
    <citation type="submission" date="2016-11" db="UniProtKB">
        <authorList>
            <consortium name="WormBaseParasite"/>
        </authorList>
    </citation>
    <scope>IDENTIFICATION</scope>
</reference>
<sequence>MKKDNNPVLGELRANVPDEVYIALGSDDALKQLLRRQRRKKFGNVNCVDLGKMVIPASLTQKYGSSTLLYDSRNVRGNGDVVLIFSHSRLLDILSQNKQWALDGTFKSAPRPFVQCLCVGAFVRGRIVVCVQALLPSKRTIHYEEVLREIRRAINPSEPKRGF</sequence>
<proteinExistence type="predicted"/>
<protein>
    <submittedName>
        <fullName evidence="2">MULE domain-containing protein</fullName>
    </submittedName>
</protein>
<organism evidence="1 2">
    <name type="scientific">Meloidogyne hapla</name>
    <name type="common">Root-knot nematode worm</name>
    <dbReference type="NCBI Taxonomy" id="6305"/>
    <lineage>
        <taxon>Eukaryota</taxon>
        <taxon>Metazoa</taxon>
        <taxon>Ecdysozoa</taxon>
        <taxon>Nematoda</taxon>
        <taxon>Chromadorea</taxon>
        <taxon>Rhabditida</taxon>
        <taxon>Tylenchina</taxon>
        <taxon>Tylenchomorpha</taxon>
        <taxon>Tylenchoidea</taxon>
        <taxon>Meloidogynidae</taxon>
        <taxon>Meloidogyninae</taxon>
        <taxon>Meloidogyne</taxon>
    </lineage>
</organism>
<keyword evidence="1" id="KW-1185">Reference proteome</keyword>
<accession>A0A1I8BVI2</accession>